<protein>
    <submittedName>
        <fullName evidence="1">Uncharacterized protein</fullName>
    </submittedName>
</protein>
<dbReference type="Gramene" id="ORUFI11G01250.1">
    <property type="protein sequence ID" value="ORUFI11G01250.1"/>
    <property type="gene ID" value="ORUFI11G01250"/>
</dbReference>
<dbReference type="EnsemblPlants" id="ORUFI11G01250.1">
    <property type="protein sequence ID" value="ORUFI11G01250.1"/>
    <property type="gene ID" value="ORUFI11G01250"/>
</dbReference>
<reference evidence="1" key="2">
    <citation type="submission" date="2015-06" db="UniProtKB">
        <authorList>
            <consortium name="EnsemblPlants"/>
        </authorList>
    </citation>
    <scope>IDENTIFICATION</scope>
</reference>
<dbReference type="Proteomes" id="UP000008022">
    <property type="component" value="Unassembled WGS sequence"/>
</dbReference>
<reference evidence="2" key="1">
    <citation type="submission" date="2013-06" db="EMBL/GenBank/DDBJ databases">
        <authorList>
            <person name="Zhao Q."/>
        </authorList>
    </citation>
    <scope>NUCLEOTIDE SEQUENCE</scope>
    <source>
        <strain evidence="2">cv. W1943</strain>
    </source>
</reference>
<keyword evidence="2" id="KW-1185">Reference proteome</keyword>
<evidence type="ECO:0000313" key="2">
    <source>
        <dbReference type="Proteomes" id="UP000008022"/>
    </source>
</evidence>
<dbReference type="STRING" id="4529.A0A0E0R3I5"/>
<dbReference type="AlphaFoldDB" id="A0A0E0R3I5"/>
<evidence type="ECO:0000313" key="1">
    <source>
        <dbReference type="EnsemblPlants" id="ORUFI11G01250.1"/>
    </source>
</evidence>
<dbReference type="HOGENOM" id="CLU_119258_0_0_1"/>
<dbReference type="OMA" id="HARCPLQ"/>
<name>A0A0E0R3I5_ORYRU</name>
<accession>A0A0E0R3I5</accession>
<organism evidence="1 2">
    <name type="scientific">Oryza rufipogon</name>
    <name type="common">Brownbeard rice</name>
    <name type="synonym">Asian wild rice</name>
    <dbReference type="NCBI Taxonomy" id="4529"/>
    <lineage>
        <taxon>Eukaryota</taxon>
        <taxon>Viridiplantae</taxon>
        <taxon>Streptophyta</taxon>
        <taxon>Embryophyta</taxon>
        <taxon>Tracheophyta</taxon>
        <taxon>Spermatophyta</taxon>
        <taxon>Magnoliopsida</taxon>
        <taxon>Liliopsida</taxon>
        <taxon>Poales</taxon>
        <taxon>Poaceae</taxon>
        <taxon>BOP clade</taxon>
        <taxon>Oryzoideae</taxon>
        <taxon>Oryzeae</taxon>
        <taxon>Oryzinae</taxon>
        <taxon>Oryza</taxon>
    </lineage>
</organism>
<proteinExistence type="predicted"/>
<dbReference type="eggNOG" id="KOG4197">
    <property type="taxonomic scope" value="Eukaryota"/>
</dbReference>
<sequence>MASLLRRHPNPLPAAGVPAHLIRRFSTLPDVDHPPLPTSTPTPRLHLTVRGEANLARTHSLVATALSRPDDYPRLHGSRPLFSLAASRLQRLRRLDLAASLLCALLDSARRPPPRQHPPRVLRLHARCPLQRLLSVLLSALFGASRVDDVESTLASAESSFGVVPGRVSYNVLGRVRTARETEERRERRGERKVTWTP</sequence>